<comment type="caution">
    <text evidence="1">The sequence shown here is derived from an EMBL/GenBank/DDBJ whole genome shotgun (WGS) entry which is preliminary data.</text>
</comment>
<dbReference type="EMBL" id="AWUE01012771">
    <property type="protein sequence ID" value="OMP08360.1"/>
    <property type="molecule type" value="Genomic_DNA"/>
</dbReference>
<dbReference type="AlphaFoldDB" id="A0A1R3KMQ4"/>
<organism evidence="1 2">
    <name type="scientific">Corchorus olitorius</name>
    <dbReference type="NCBI Taxonomy" id="93759"/>
    <lineage>
        <taxon>Eukaryota</taxon>
        <taxon>Viridiplantae</taxon>
        <taxon>Streptophyta</taxon>
        <taxon>Embryophyta</taxon>
        <taxon>Tracheophyta</taxon>
        <taxon>Spermatophyta</taxon>
        <taxon>Magnoliopsida</taxon>
        <taxon>eudicotyledons</taxon>
        <taxon>Gunneridae</taxon>
        <taxon>Pentapetalae</taxon>
        <taxon>rosids</taxon>
        <taxon>malvids</taxon>
        <taxon>Malvales</taxon>
        <taxon>Malvaceae</taxon>
        <taxon>Grewioideae</taxon>
        <taxon>Apeibeae</taxon>
        <taxon>Corchorus</taxon>
    </lineage>
</organism>
<keyword evidence="2" id="KW-1185">Reference proteome</keyword>
<sequence>MHSPPSSTYAPLSWFQETSLLERDGAGPFGNLVISVVLAIHKLCLMHNCKPWTSDMAQPLTCFPSPCTLNLNQWDCHVGAARSQWEDTLGFRGQLELNSS</sequence>
<dbReference type="Proteomes" id="UP000187203">
    <property type="component" value="Unassembled WGS sequence"/>
</dbReference>
<name>A0A1R3KMQ4_9ROSI</name>
<evidence type="ECO:0000313" key="2">
    <source>
        <dbReference type="Proteomes" id="UP000187203"/>
    </source>
</evidence>
<accession>A0A1R3KMQ4</accession>
<proteinExistence type="predicted"/>
<evidence type="ECO:0000313" key="1">
    <source>
        <dbReference type="EMBL" id="OMP08360.1"/>
    </source>
</evidence>
<gene>
    <name evidence="1" type="ORF">COLO4_06551</name>
</gene>
<reference evidence="2" key="1">
    <citation type="submission" date="2013-09" db="EMBL/GenBank/DDBJ databases">
        <title>Corchorus olitorius genome sequencing.</title>
        <authorList>
            <person name="Alam M."/>
            <person name="Haque M.S."/>
            <person name="Islam M.S."/>
            <person name="Emdad E.M."/>
            <person name="Islam M.M."/>
            <person name="Ahmed B."/>
            <person name="Halim A."/>
            <person name="Hossen Q.M.M."/>
            <person name="Hossain M.Z."/>
            <person name="Ahmed R."/>
            <person name="Khan M.M."/>
            <person name="Islam R."/>
            <person name="Rashid M.M."/>
            <person name="Khan S.A."/>
            <person name="Rahman M.S."/>
            <person name="Alam M."/>
            <person name="Yahiya A.S."/>
            <person name="Khan M.S."/>
            <person name="Azam M.S."/>
            <person name="Haque T."/>
            <person name="Lashkar M.Z.H."/>
            <person name="Akhand A.I."/>
            <person name="Morshed G."/>
            <person name="Roy S."/>
            <person name="Uddin K.S."/>
            <person name="Rabeya T."/>
            <person name="Hossain A.S."/>
            <person name="Chowdhury A."/>
            <person name="Snigdha A.R."/>
            <person name="Mortoza M.S."/>
            <person name="Matin S.A."/>
            <person name="Hoque S.M.E."/>
            <person name="Islam M.K."/>
            <person name="Roy D.K."/>
            <person name="Haider R."/>
            <person name="Moosa M.M."/>
            <person name="Elias S.M."/>
            <person name="Hasan A.M."/>
            <person name="Jahan S."/>
            <person name="Shafiuddin M."/>
            <person name="Mahmood N."/>
            <person name="Shommy N.S."/>
        </authorList>
    </citation>
    <scope>NUCLEOTIDE SEQUENCE [LARGE SCALE GENOMIC DNA]</scope>
    <source>
        <strain evidence="2">cv. O-4</strain>
    </source>
</reference>
<protein>
    <submittedName>
        <fullName evidence="1">Uncharacterized protein</fullName>
    </submittedName>
</protein>